<dbReference type="EMBL" id="CP008941">
    <property type="protein sequence ID" value="AIK96261.1"/>
    <property type="molecule type" value="Genomic_DNA"/>
</dbReference>
<protein>
    <recommendedName>
        <fullName evidence="3">Transposase</fullName>
    </recommendedName>
</protein>
<evidence type="ECO:0000313" key="1">
    <source>
        <dbReference type="EMBL" id="AIK96261.1"/>
    </source>
</evidence>
<dbReference type="Proteomes" id="UP000028926">
    <property type="component" value="Chromosome"/>
</dbReference>
<accession>A0A077AV24</accession>
<keyword evidence="2" id="KW-1185">Reference proteome</keyword>
<evidence type="ECO:0000313" key="2">
    <source>
        <dbReference type="Proteomes" id="UP000028926"/>
    </source>
</evidence>
<dbReference type="STRING" id="91604.ID47_05170"/>
<gene>
    <name evidence="1" type="ORF">ID47_05170</name>
</gene>
<dbReference type="AlphaFoldDB" id="A0A077AV24"/>
<name>A0A077AV24_9PROT</name>
<evidence type="ECO:0008006" key="3">
    <source>
        <dbReference type="Google" id="ProtNLM"/>
    </source>
</evidence>
<proteinExistence type="predicted"/>
<dbReference type="KEGG" id="paca:ID47_05170"/>
<dbReference type="HOGENOM" id="CLU_036902_12_5_5"/>
<dbReference type="eggNOG" id="COG3547">
    <property type="taxonomic scope" value="Bacteria"/>
</dbReference>
<dbReference type="OrthoDB" id="8261795at2"/>
<sequence length="63" mass="7173">MARESGQFKGRRLITGDRTSVRCVLYMATMIDLQYNPPIKVFYHNLKTKGKPTKVAITASIKK</sequence>
<organism evidence="1 2">
    <name type="scientific">Candidatus Odyssella acanthamoebae</name>
    <dbReference type="NCBI Taxonomy" id="91604"/>
    <lineage>
        <taxon>Bacteria</taxon>
        <taxon>Pseudomonadati</taxon>
        <taxon>Pseudomonadota</taxon>
        <taxon>Alphaproteobacteria</taxon>
        <taxon>Holosporales</taxon>
        <taxon>Candidatus Paracaedibacteraceae</taxon>
        <taxon>Candidatus Odyssella</taxon>
    </lineage>
</organism>
<reference evidence="1 2" key="1">
    <citation type="submission" date="2014-07" db="EMBL/GenBank/DDBJ databases">
        <title>Comparative genomic insights into amoeba endosymbionts belonging to the families of Holosporaceae and Candidatus Midichloriaceae within Rickettsiales.</title>
        <authorList>
            <person name="Wang Z."/>
            <person name="Wu M."/>
        </authorList>
    </citation>
    <scope>NUCLEOTIDE SEQUENCE [LARGE SCALE GENOMIC DNA]</scope>
    <source>
        <strain evidence="1">PRA3</strain>
    </source>
</reference>